<reference evidence="1" key="2">
    <citation type="journal article" date="2022" name="New Phytol.">
        <title>Evolutionary transition to the ectomycorrhizal habit in the genomes of a hyperdiverse lineage of mushroom-forming fungi.</title>
        <authorList>
            <person name="Looney B."/>
            <person name="Miyauchi S."/>
            <person name="Morin E."/>
            <person name="Drula E."/>
            <person name="Courty P.E."/>
            <person name="Kohler A."/>
            <person name="Kuo A."/>
            <person name="LaButti K."/>
            <person name="Pangilinan J."/>
            <person name="Lipzen A."/>
            <person name="Riley R."/>
            <person name="Andreopoulos W."/>
            <person name="He G."/>
            <person name="Johnson J."/>
            <person name="Nolan M."/>
            <person name="Tritt A."/>
            <person name="Barry K.W."/>
            <person name="Grigoriev I.V."/>
            <person name="Nagy L.G."/>
            <person name="Hibbett D."/>
            <person name="Henrissat B."/>
            <person name="Matheny P.B."/>
            <person name="Labbe J."/>
            <person name="Martin F.M."/>
        </authorList>
    </citation>
    <scope>NUCLEOTIDE SEQUENCE</scope>
    <source>
        <strain evidence="1">HHB10654</strain>
    </source>
</reference>
<name>A0ACB8SSJ7_9AGAM</name>
<reference evidence="1" key="1">
    <citation type="submission" date="2021-03" db="EMBL/GenBank/DDBJ databases">
        <authorList>
            <consortium name="DOE Joint Genome Institute"/>
            <person name="Ahrendt S."/>
            <person name="Looney B.P."/>
            <person name="Miyauchi S."/>
            <person name="Morin E."/>
            <person name="Drula E."/>
            <person name="Courty P.E."/>
            <person name="Chicoki N."/>
            <person name="Fauchery L."/>
            <person name="Kohler A."/>
            <person name="Kuo A."/>
            <person name="Labutti K."/>
            <person name="Pangilinan J."/>
            <person name="Lipzen A."/>
            <person name="Riley R."/>
            <person name="Andreopoulos W."/>
            <person name="He G."/>
            <person name="Johnson J."/>
            <person name="Barry K.W."/>
            <person name="Grigoriev I.V."/>
            <person name="Nagy L."/>
            <person name="Hibbett D."/>
            <person name="Henrissat B."/>
            <person name="Matheny P.B."/>
            <person name="Labbe J."/>
            <person name="Martin F."/>
        </authorList>
    </citation>
    <scope>NUCLEOTIDE SEQUENCE</scope>
    <source>
        <strain evidence="1">HHB10654</strain>
    </source>
</reference>
<evidence type="ECO:0000313" key="2">
    <source>
        <dbReference type="Proteomes" id="UP000814140"/>
    </source>
</evidence>
<keyword evidence="2" id="KW-1185">Reference proteome</keyword>
<sequence length="275" mass="31310">MAANIQDAIMLFGDSLTEGSWKYFGIAARLSHMYGRTFDVLNRGFSGYNTEWALPVFEQVFAKQHEQHHAPRVRLLLIWFGANDACLPLSRQHVPLARFGENLAAMIRMITSPTSPHYSPETKILLLTPPPVSPVLWGAELATHDPPGEQDRAVESSREYAAEVERVGQREGVPVVDVWNKVWDAAGKDEKGLERFLYDGLHLNDEGYKIVFDELVAAITQHYFELQYEQLQYVFPPWRYFFDHTVEEFKAERWVHREHPVPAADASAAASSSPE</sequence>
<evidence type="ECO:0000313" key="1">
    <source>
        <dbReference type="EMBL" id="KAI0059080.1"/>
    </source>
</evidence>
<keyword evidence="1" id="KW-0378">Hydrolase</keyword>
<comment type="caution">
    <text evidence="1">The sequence shown here is derived from an EMBL/GenBank/DDBJ whole genome shotgun (WGS) entry which is preliminary data.</text>
</comment>
<accession>A0ACB8SSJ7</accession>
<organism evidence="1 2">
    <name type="scientific">Artomyces pyxidatus</name>
    <dbReference type="NCBI Taxonomy" id="48021"/>
    <lineage>
        <taxon>Eukaryota</taxon>
        <taxon>Fungi</taxon>
        <taxon>Dikarya</taxon>
        <taxon>Basidiomycota</taxon>
        <taxon>Agaricomycotina</taxon>
        <taxon>Agaricomycetes</taxon>
        <taxon>Russulales</taxon>
        <taxon>Auriscalpiaceae</taxon>
        <taxon>Artomyces</taxon>
    </lineage>
</organism>
<proteinExistence type="predicted"/>
<protein>
    <submittedName>
        <fullName evidence="1">SGNH hydrolase</fullName>
    </submittedName>
</protein>
<dbReference type="EMBL" id="MU277229">
    <property type="protein sequence ID" value="KAI0059080.1"/>
    <property type="molecule type" value="Genomic_DNA"/>
</dbReference>
<gene>
    <name evidence="1" type="ORF">BV25DRAFT_1829405</name>
</gene>
<dbReference type="Proteomes" id="UP000814140">
    <property type="component" value="Unassembled WGS sequence"/>
</dbReference>